<evidence type="ECO:0000313" key="8">
    <source>
        <dbReference type="EMBL" id="MDB0569955.1"/>
    </source>
</evidence>
<dbReference type="NCBIfam" id="TIGR03168">
    <property type="entry name" value="1-PFK"/>
    <property type="match status" value="1"/>
</dbReference>
<keyword evidence="5" id="KW-0067">ATP-binding</keyword>
<dbReference type="PANTHER" id="PTHR46566:SF2">
    <property type="entry name" value="ATP-DEPENDENT 6-PHOSPHOFRUCTOKINASE ISOZYME 2"/>
    <property type="match status" value="1"/>
</dbReference>
<keyword evidence="4" id="KW-0418">Kinase</keyword>
<keyword evidence="2 6" id="KW-0808">Transferase</keyword>
<dbReference type="Gene3D" id="3.40.1190.20">
    <property type="match status" value="1"/>
</dbReference>
<comment type="similarity">
    <text evidence="1 6">Belongs to the carbohydrate kinase PfkB family.</text>
</comment>
<gene>
    <name evidence="8" type="ORF">LBW59_04095</name>
</gene>
<reference evidence="8" key="1">
    <citation type="submission" date="2021-09" db="EMBL/GenBank/DDBJ databases">
        <title>Genomic analysis of Ralstonia spp.</title>
        <authorList>
            <person name="Aburjaile F."/>
            <person name="Ariute J.C."/>
            <person name="Pais A.K.L."/>
            <person name="Albuquerque G.M.R."/>
            <person name="Silva A.M.F."/>
            <person name="Brenig B."/>
            <person name="Azevedo V."/>
            <person name="Matiuzzi M."/>
            <person name="Ramos R."/>
            <person name="Goes-Neto A."/>
            <person name="Soares S."/>
            <person name="Iseppon A.M.B."/>
            <person name="Souza E."/>
            <person name="Gama M."/>
        </authorList>
    </citation>
    <scope>NUCLEOTIDE SEQUENCE</scope>
    <source>
        <strain evidence="8">CCRMRs91</strain>
    </source>
</reference>
<evidence type="ECO:0000256" key="3">
    <source>
        <dbReference type="ARBA" id="ARBA00022741"/>
    </source>
</evidence>
<dbReference type="GO" id="GO:0003872">
    <property type="term" value="F:6-phosphofructokinase activity"/>
    <property type="evidence" value="ECO:0007669"/>
    <property type="project" value="TreeGrafter"/>
</dbReference>
<accession>A0AAW5ZL06</accession>
<evidence type="ECO:0000256" key="1">
    <source>
        <dbReference type="ARBA" id="ARBA00010688"/>
    </source>
</evidence>
<dbReference type="InterPro" id="IPR029056">
    <property type="entry name" value="Ribokinase-like"/>
</dbReference>
<dbReference type="GO" id="GO:0005524">
    <property type="term" value="F:ATP binding"/>
    <property type="evidence" value="ECO:0007669"/>
    <property type="project" value="UniProtKB-KW"/>
</dbReference>
<sequence length="317" mass="33338">MPDIVTLTVNPAVDIATSVVRMTDTHKMRCAPARCDPGGGGINVARVVHRMGGDCLALYLAGGPVAERLGRLLTAEGLPFEVLRIAGETRENFSVTETSTRREFRFVLPGPVVSEAEWQHCLDRIDALPSAPRYLVLSGSLPPGVPEDGYARIIDLATARGSRVVLDASGPALRFALPHAPYLIKPSLNELRQLTGLALETEADCLRAAQEVVRSGHAHVVALTLGAGGALLVTQDEVARAGPVATSVRSTIGAGDSFVGAMVWALNRGADVRQAFRYGTAAAAAALRHAGTELGSAAEIEQCYRDISSPTGGKDSQ</sequence>
<dbReference type="Pfam" id="PF00294">
    <property type="entry name" value="PfkB"/>
    <property type="match status" value="1"/>
</dbReference>
<evidence type="ECO:0000313" key="9">
    <source>
        <dbReference type="Proteomes" id="UP001144050"/>
    </source>
</evidence>
<feature type="domain" description="Carbohydrate kinase PfkB" evidence="7">
    <location>
        <begin position="11"/>
        <end position="294"/>
    </location>
</feature>
<dbReference type="RefSeq" id="WP_042589994.1">
    <property type="nucleotide sequence ID" value="NZ_CDLW01000001.1"/>
</dbReference>
<proteinExistence type="inferred from homology"/>
<dbReference type="PROSITE" id="PS00584">
    <property type="entry name" value="PFKB_KINASES_2"/>
    <property type="match status" value="1"/>
</dbReference>
<dbReference type="EMBL" id="JAIVFG010000005">
    <property type="protein sequence ID" value="MDB0569955.1"/>
    <property type="molecule type" value="Genomic_DNA"/>
</dbReference>
<dbReference type="FunFam" id="3.40.1190.20:FF:000001">
    <property type="entry name" value="Phosphofructokinase"/>
    <property type="match status" value="1"/>
</dbReference>
<dbReference type="CDD" id="cd01164">
    <property type="entry name" value="FruK_PfkB_like"/>
    <property type="match status" value="1"/>
</dbReference>
<organism evidence="8 9">
    <name type="scientific">Ralstonia solanacearum</name>
    <name type="common">Pseudomonas solanacearum</name>
    <dbReference type="NCBI Taxonomy" id="305"/>
    <lineage>
        <taxon>Bacteria</taxon>
        <taxon>Pseudomonadati</taxon>
        <taxon>Pseudomonadota</taxon>
        <taxon>Betaproteobacteria</taxon>
        <taxon>Burkholderiales</taxon>
        <taxon>Burkholderiaceae</taxon>
        <taxon>Ralstonia</taxon>
        <taxon>Ralstonia solanacearum species complex</taxon>
    </lineage>
</organism>
<dbReference type="InterPro" id="IPR002173">
    <property type="entry name" value="Carboh/pur_kinase_PfkB_CS"/>
</dbReference>
<comment type="caution">
    <text evidence="8">The sequence shown here is derived from an EMBL/GenBank/DDBJ whole genome shotgun (WGS) entry which is preliminary data.</text>
</comment>
<dbReference type="AlphaFoldDB" id="A0AAW5ZL06"/>
<dbReference type="PIRSF" id="PIRSF000535">
    <property type="entry name" value="1PFK/6PFK/LacC"/>
    <property type="match status" value="1"/>
</dbReference>
<protein>
    <recommendedName>
        <fullName evidence="6">Phosphofructokinase</fullName>
    </recommendedName>
</protein>
<dbReference type="Proteomes" id="UP001144050">
    <property type="component" value="Unassembled WGS sequence"/>
</dbReference>
<evidence type="ECO:0000256" key="4">
    <source>
        <dbReference type="ARBA" id="ARBA00022777"/>
    </source>
</evidence>
<evidence type="ECO:0000259" key="7">
    <source>
        <dbReference type="Pfam" id="PF00294"/>
    </source>
</evidence>
<evidence type="ECO:0000256" key="2">
    <source>
        <dbReference type="ARBA" id="ARBA00022679"/>
    </source>
</evidence>
<name>A0AAW5ZL06_RALSL</name>
<keyword evidence="3" id="KW-0547">Nucleotide-binding</keyword>
<dbReference type="PANTHER" id="PTHR46566">
    <property type="entry name" value="1-PHOSPHOFRUCTOKINASE-RELATED"/>
    <property type="match status" value="1"/>
</dbReference>
<evidence type="ECO:0000256" key="5">
    <source>
        <dbReference type="ARBA" id="ARBA00022840"/>
    </source>
</evidence>
<dbReference type="PROSITE" id="PS00583">
    <property type="entry name" value="PFKB_KINASES_1"/>
    <property type="match status" value="1"/>
</dbReference>
<dbReference type="InterPro" id="IPR017583">
    <property type="entry name" value="Tagatose/fructose_Pkinase"/>
</dbReference>
<dbReference type="GO" id="GO:0005829">
    <property type="term" value="C:cytosol"/>
    <property type="evidence" value="ECO:0007669"/>
    <property type="project" value="TreeGrafter"/>
</dbReference>
<dbReference type="SUPFAM" id="SSF53613">
    <property type="entry name" value="Ribokinase-like"/>
    <property type="match status" value="1"/>
</dbReference>
<evidence type="ECO:0000256" key="6">
    <source>
        <dbReference type="PIRNR" id="PIRNR000535"/>
    </source>
</evidence>
<dbReference type="InterPro" id="IPR011611">
    <property type="entry name" value="PfkB_dom"/>
</dbReference>